<organism evidence="1">
    <name type="scientific">Octopus bimaculoides</name>
    <name type="common">California two-spotted octopus</name>
    <dbReference type="NCBI Taxonomy" id="37653"/>
    <lineage>
        <taxon>Eukaryota</taxon>
        <taxon>Metazoa</taxon>
        <taxon>Spiralia</taxon>
        <taxon>Lophotrochozoa</taxon>
        <taxon>Mollusca</taxon>
        <taxon>Cephalopoda</taxon>
        <taxon>Coleoidea</taxon>
        <taxon>Octopodiformes</taxon>
        <taxon>Octopoda</taxon>
        <taxon>Incirrata</taxon>
        <taxon>Octopodidae</taxon>
        <taxon>Octopus</taxon>
    </lineage>
</organism>
<reference evidence="1" key="1">
    <citation type="submission" date="2015-07" db="EMBL/GenBank/DDBJ databases">
        <title>MeaNS - Measles Nucleotide Surveillance Program.</title>
        <authorList>
            <person name="Tran T."/>
            <person name="Druce J."/>
        </authorList>
    </citation>
    <scope>NUCLEOTIDE SEQUENCE</scope>
    <source>
        <strain evidence="1">UCB-OBI-ISO-001</strain>
        <tissue evidence="1">Gonad</tissue>
    </source>
</reference>
<dbReference type="AlphaFoldDB" id="A0A0L8I5R9"/>
<proteinExistence type="predicted"/>
<accession>A0A0L8I5R9</accession>
<name>A0A0L8I5R9_OCTBM</name>
<sequence length="56" mass="6458">MDGKFILLFTVCRCNHKLDDCAGWVVPIHINCKKSFFQPQTLILLLNRGISLRLLN</sequence>
<gene>
    <name evidence="1" type="ORF">OCBIM_22034075mg</name>
</gene>
<protein>
    <submittedName>
        <fullName evidence="1">Uncharacterized protein</fullName>
    </submittedName>
</protein>
<dbReference type="EMBL" id="KQ416508">
    <property type="protein sequence ID" value="KOF96699.1"/>
    <property type="molecule type" value="Genomic_DNA"/>
</dbReference>
<evidence type="ECO:0000313" key="1">
    <source>
        <dbReference type="EMBL" id="KOF96699.1"/>
    </source>
</evidence>